<comment type="caution">
    <text evidence="2">The sequence shown here is derived from an EMBL/GenBank/DDBJ whole genome shotgun (WGS) entry which is preliminary data.</text>
</comment>
<evidence type="ECO:0000313" key="3">
    <source>
        <dbReference type="Proteomes" id="UP001642405"/>
    </source>
</evidence>
<gene>
    <name evidence="2" type="ORF">SCUCBS95973_009744</name>
</gene>
<sequence>MVSPSITTTNAVDLLALSAFLEWLADGNKAQQILDRWPQPASGKSRLAAHWDARKPNWRGTKKVPAYARNGRALDHARFFEALFDVCIIEAHATLSAADDLRTAALTVRNVVAGVAPASPADDDLEATVVASRGKKEQKRSPDRCRSATFSLQADMIQAHLGSSLFRHSPVLSRPTTSYATAWHLRNGVHPLDLDNLEVDRVVFSGMGDDVVCTLAYSGLAKWCVTVKRQDIE</sequence>
<feature type="chain" id="PRO_5045706776" evidence="1">
    <location>
        <begin position="31"/>
        <end position="233"/>
    </location>
</feature>
<keyword evidence="3" id="KW-1185">Reference proteome</keyword>
<dbReference type="Proteomes" id="UP001642405">
    <property type="component" value="Unassembled WGS sequence"/>
</dbReference>
<evidence type="ECO:0000256" key="1">
    <source>
        <dbReference type="SAM" id="SignalP"/>
    </source>
</evidence>
<accession>A0ABP0CZ62</accession>
<organism evidence="2 3">
    <name type="scientific">Sporothrix curviconia</name>
    <dbReference type="NCBI Taxonomy" id="1260050"/>
    <lineage>
        <taxon>Eukaryota</taxon>
        <taxon>Fungi</taxon>
        <taxon>Dikarya</taxon>
        <taxon>Ascomycota</taxon>
        <taxon>Pezizomycotina</taxon>
        <taxon>Sordariomycetes</taxon>
        <taxon>Sordariomycetidae</taxon>
        <taxon>Ophiostomatales</taxon>
        <taxon>Ophiostomataceae</taxon>
        <taxon>Sporothrix</taxon>
    </lineage>
</organism>
<dbReference type="EMBL" id="CAWUHB010000125">
    <property type="protein sequence ID" value="CAK7236835.1"/>
    <property type="molecule type" value="Genomic_DNA"/>
</dbReference>
<name>A0ABP0CZ62_9PEZI</name>
<keyword evidence="1" id="KW-0732">Signal</keyword>
<protein>
    <submittedName>
        <fullName evidence="2">Uncharacterized protein</fullName>
    </submittedName>
</protein>
<reference evidence="2 3" key="1">
    <citation type="submission" date="2024-01" db="EMBL/GenBank/DDBJ databases">
        <authorList>
            <person name="Allen C."/>
            <person name="Tagirdzhanova G."/>
        </authorList>
    </citation>
    <scope>NUCLEOTIDE SEQUENCE [LARGE SCALE GENOMIC DNA]</scope>
</reference>
<evidence type="ECO:0000313" key="2">
    <source>
        <dbReference type="EMBL" id="CAK7236835.1"/>
    </source>
</evidence>
<feature type="signal peptide" evidence="1">
    <location>
        <begin position="1"/>
        <end position="30"/>
    </location>
</feature>
<proteinExistence type="predicted"/>